<evidence type="ECO:0000256" key="1">
    <source>
        <dbReference type="SAM" id="SignalP"/>
    </source>
</evidence>
<accession>A0ABV7TZN3</accession>
<reference evidence="3" key="1">
    <citation type="journal article" date="2019" name="Int. J. Syst. Evol. Microbiol.">
        <title>The Global Catalogue of Microorganisms (GCM) 10K type strain sequencing project: providing services to taxonomists for standard genome sequencing and annotation.</title>
        <authorList>
            <consortium name="The Broad Institute Genomics Platform"/>
            <consortium name="The Broad Institute Genome Sequencing Center for Infectious Disease"/>
            <person name="Wu L."/>
            <person name="Ma J."/>
        </authorList>
    </citation>
    <scope>NUCLEOTIDE SEQUENCE [LARGE SCALE GENOMIC DNA]</scope>
    <source>
        <strain evidence="3">KCTC 42473</strain>
    </source>
</reference>
<feature type="chain" id="PRO_5046870591" description="Lipoprotein" evidence="1">
    <location>
        <begin position="25"/>
        <end position="116"/>
    </location>
</feature>
<dbReference type="Proteomes" id="UP001595539">
    <property type="component" value="Unassembled WGS sequence"/>
</dbReference>
<name>A0ABV7TZN3_9RHOB</name>
<evidence type="ECO:0000313" key="2">
    <source>
        <dbReference type="EMBL" id="MFC3628246.1"/>
    </source>
</evidence>
<organism evidence="2 3">
    <name type="scientific">Paracoccus angustae</name>
    <dbReference type="NCBI Taxonomy" id="1671480"/>
    <lineage>
        <taxon>Bacteria</taxon>
        <taxon>Pseudomonadati</taxon>
        <taxon>Pseudomonadota</taxon>
        <taxon>Alphaproteobacteria</taxon>
        <taxon>Rhodobacterales</taxon>
        <taxon>Paracoccaceae</taxon>
        <taxon>Paracoccus</taxon>
    </lineage>
</organism>
<gene>
    <name evidence="2" type="ORF">ACFOM8_02165</name>
</gene>
<protein>
    <recommendedName>
        <fullName evidence="4">Lipoprotein</fullName>
    </recommendedName>
</protein>
<evidence type="ECO:0008006" key="4">
    <source>
        <dbReference type="Google" id="ProtNLM"/>
    </source>
</evidence>
<comment type="caution">
    <text evidence="2">The sequence shown here is derived from an EMBL/GenBank/DDBJ whole genome shotgun (WGS) entry which is preliminary data.</text>
</comment>
<dbReference type="EMBL" id="JBHRXY010000001">
    <property type="protein sequence ID" value="MFC3628246.1"/>
    <property type="molecule type" value="Genomic_DNA"/>
</dbReference>
<dbReference type="RefSeq" id="WP_377758876.1">
    <property type="nucleotide sequence ID" value="NZ_JBHRXY010000001.1"/>
</dbReference>
<sequence length="116" mass="11654">MQLEDNVTKYMTLAALPLALAACAANPDSIAPVSLGAAYATHDCQQARTDLITERNTLAALEGKQRGAVAGDAIGVLFIGVPVSSLTGGDVEGQIAASKGKVMALEARVAACGGAQ</sequence>
<keyword evidence="1" id="KW-0732">Signal</keyword>
<feature type="signal peptide" evidence="1">
    <location>
        <begin position="1"/>
        <end position="24"/>
    </location>
</feature>
<keyword evidence="3" id="KW-1185">Reference proteome</keyword>
<evidence type="ECO:0000313" key="3">
    <source>
        <dbReference type="Proteomes" id="UP001595539"/>
    </source>
</evidence>
<proteinExistence type="predicted"/>